<dbReference type="GO" id="GO:0061749">
    <property type="term" value="F:forked DNA-dependent helicase activity"/>
    <property type="evidence" value="ECO:0007669"/>
    <property type="project" value="TreeGrafter"/>
</dbReference>
<dbReference type="EMBL" id="UOFX01000002">
    <property type="protein sequence ID" value="VAX05183.1"/>
    <property type="molecule type" value="Genomic_DNA"/>
</dbReference>
<dbReference type="GO" id="GO:0070125">
    <property type="term" value="P:mitochondrial translational elongation"/>
    <property type="evidence" value="ECO:0007669"/>
    <property type="project" value="TreeGrafter"/>
</dbReference>
<dbReference type="AlphaFoldDB" id="A0A3B1AZQ2"/>
<dbReference type="InterPro" id="IPR006935">
    <property type="entry name" value="Helicase/UvrB_N"/>
</dbReference>
<keyword evidence="4" id="KW-0378">Hydrolase</keyword>
<dbReference type="CDD" id="cd18032">
    <property type="entry name" value="DEXHc_RE_I_III_res"/>
    <property type="match status" value="1"/>
</dbReference>
<dbReference type="Pfam" id="PF04851">
    <property type="entry name" value="ResIII"/>
    <property type="match status" value="1"/>
</dbReference>
<dbReference type="PROSITE" id="PS51192">
    <property type="entry name" value="HELICASE_ATP_BIND_1"/>
    <property type="match status" value="1"/>
</dbReference>
<dbReference type="PANTHER" id="PTHR47396">
    <property type="entry name" value="TYPE I RESTRICTION ENZYME ECOKI R PROTEIN"/>
    <property type="match status" value="1"/>
</dbReference>
<keyword evidence="1" id="KW-0812">Transmembrane</keyword>
<sequence>MRLKPRPYQKIAVEEVCHRYKQNRRKLLLYLPTGAGKTVIATLIIDKLFKTQADFGRVLFIAHRQEILDQTARILKKQLAGISVAIEQGKRTASKKTKITIASVQSLVKRKEKFDPGEFSLIICDECHRALSPGWTEVIRYFHCHGNPNTLLLGMTATPRRTDGRSAIDVFDEVAFEISRTDLQDLSYLVPIEYYTVDTELGLDKVKMSAGDFQVKALSTVMNFPAVRQLTLKAWMEKGYGKKTIVFCAGVEHAHRIAEDMVSMGVKAVAIDGKTQNRESLLKSFLAGDIDVITNYGVLTEGFDDPGVECILMARPTTSPLVYNQCIGRGLRIAPRKATCVIIDIIDRNTHQLQYGASEFAGLPNNWKSKGRDPFREKKSLEKIKVTSPEAFLLIKRAESLEEVQSILMSLPHDAVIAGLDGEPLVRYDAPEADISISDAEAGVACKRLLKQARARVRNLEVDNNTVIVSFHSAETNNERYAYLMWHLERVSKRKVTYKKAFRRKINPKAILRSMTPATGRLRDFTFDDKTNTVSARITMLSAPEMEQMISDFHDETGMELEIKGQLSLFDEVFAFNEA</sequence>
<accession>A0A3B1AZQ2</accession>
<dbReference type="PANTHER" id="PTHR47396:SF1">
    <property type="entry name" value="ATP-DEPENDENT HELICASE IRC3-RELATED"/>
    <property type="match status" value="1"/>
</dbReference>
<evidence type="ECO:0000256" key="1">
    <source>
        <dbReference type="SAM" id="Phobius"/>
    </source>
</evidence>
<dbReference type="GO" id="GO:0005759">
    <property type="term" value="C:mitochondrial matrix"/>
    <property type="evidence" value="ECO:0007669"/>
    <property type="project" value="TreeGrafter"/>
</dbReference>
<dbReference type="SUPFAM" id="SSF52540">
    <property type="entry name" value="P-loop containing nucleoside triphosphate hydrolases"/>
    <property type="match status" value="1"/>
</dbReference>
<reference evidence="4" key="1">
    <citation type="submission" date="2018-06" db="EMBL/GenBank/DDBJ databases">
        <authorList>
            <person name="Zhirakovskaya E."/>
        </authorList>
    </citation>
    <scope>NUCLEOTIDE SEQUENCE</scope>
</reference>
<dbReference type="SMART" id="SM00487">
    <property type="entry name" value="DEXDc"/>
    <property type="match status" value="1"/>
</dbReference>
<dbReference type="GO" id="GO:0016787">
    <property type="term" value="F:hydrolase activity"/>
    <property type="evidence" value="ECO:0007669"/>
    <property type="project" value="InterPro"/>
</dbReference>
<name>A0A3B1AZQ2_9ZZZZ</name>
<keyword evidence="4" id="KW-0347">Helicase</keyword>
<feature type="domain" description="Helicase C-terminal" evidence="3">
    <location>
        <begin position="231"/>
        <end position="381"/>
    </location>
</feature>
<dbReference type="GO" id="GO:0000403">
    <property type="term" value="F:Y-form DNA binding"/>
    <property type="evidence" value="ECO:0007669"/>
    <property type="project" value="TreeGrafter"/>
</dbReference>
<keyword evidence="4" id="KW-0067">ATP-binding</keyword>
<dbReference type="GO" id="GO:0032042">
    <property type="term" value="P:mitochondrial DNA metabolic process"/>
    <property type="evidence" value="ECO:0007669"/>
    <property type="project" value="TreeGrafter"/>
</dbReference>
<keyword evidence="1" id="KW-1133">Transmembrane helix</keyword>
<dbReference type="InterPro" id="IPR027417">
    <property type="entry name" value="P-loop_NTPase"/>
</dbReference>
<evidence type="ECO:0000259" key="2">
    <source>
        <dbReference type="PROSITE" id="PS51192"/>
    </source>
</evidence>
<dbReference type="InterPro" id="IPR001650">
    <property type="entry name" value="Helicase_C-like"/>
</dbReference>
<dbReference type="Gene3D" id="3.40.50.300">
    <property type="entry name" value="P-loop containing nucleotide triphosphate hydrolases"/>
    <property type="match status" value="2"/>
</dbReference>
<evidence type="ECO:0000313" key="4">
    <source>
        <dbReference type="EMBL" id="VAX05183.1"/>
    </source>
</evidence>
<dbReference type="PROSITE" id="PS51194">
    <property type="entry name" value="HELICASE_CTER"/>
    <property type="match status" value="1"/>
</dbReference>
<dbReference type="GO" id="GO:0036121">
    <property type="term" value="F:double-stranded DNA helicase activity"/>
    <property type="evidence" value="ECO:0007669"/>
    <property type="project" value="TreeGrafter"/>
</dbReference>
<dbReference type="InterPro" id="IPR014001">
    <property type="entry name" value="Helicase_ATP-bd"/>
</dbReference>
<dbReference type="Pfam" id="PF00271">
    <property type="entry name" value="Helicase_C"/>
    <property type="match status" value="1"/>
</dbReference>
<dbReference type="InterPro" id="IPR050742">
    <property type="entry name" value="Helicase_Restrict-Modif_Enz"/>
</dbReference>
<evidence type="ECO:0000259" key="3">
    <source>
        <dbReference type="PROSITE" id="PS51194"/>
    </source>
</evidence>
<gene>
    <name evidence="4" type="ORF">MNBD_GAMMA26-2094</name>
</gene>
<proteinExistence type="predicted"/>
<feature type="transmembrane region" description="Helical" evidence="1">
    <location>
        <begin position="27"/>
        <end position="45"/>
    </location>
</feature>
<organism evidence="4">
    <name type="scientific">hydrothermal vent metagenome</name>
    <dbReference type="NCBI Taxonomy" id="652676"/>
    <lineage>
        <taxon>unclassified sequences</taxon>
        <taxon>metagenomes</taxon>
        <taxon>ecological metagenomes</taxon>
    </lineage>
</organism>
<dbReference type="SMART" id="SM00490">
    <property type="entry name" value="HELICc"/>
    <property type="match status" value="1"/>
</dbReference>
<keyword evidence="1" id="KW-0472">Membrane</keyword>
<dbReference type="GO" id="GO:0005524">
    <property type="term" value="F:ATP binding"/>
    <property type="evidence" value="ECO:0007669"/>
    <property type="project" value="InterPro"/>
</dbReference>
<feature type="domain" description="Helicase ATP-binding" evidence="2">
    <location>
        <begin position="18"/>
        <end position="177"/>
    </location>
</feature>
<protein>
    <submittedName>
        <fullName evidence="4">DNA helicase, phage-associated Type III restriction enzme</fullName>
    </submittedName>
</protein>
<keyword evidence="4" id="KW-0547">Nucleotide-binding</keyword>